<dbReference type="EMBL" id="DS028095">
    <property type="protein sequence ID" value="KMP05374.1"/>
    <property type="molecule type" value="Genomic_DNA"/>
</dbReference>
<accession>A0A0J6YE98</accession>
<gene>
    <name evidence="2" type="ORF">CIRG_05055</name>
</gene>
<evidence type="ECO:0000313" key="2">
    <source>
        <dbReference type="EMBL" id="KMP05374.1"/>
    </source>
</evidence>
<dbReference type="STRING" id="404692.A0A0J6YE98"/>
<name>A0A0J6YE98_COCIT</name>
<evidence type="ECO:0000313" key="3">
    <source>
        <dbReference type="Proteomes" id="UP000054565"/>
    </source>
</evidence>
<feature type="region of interest" description="Disordered" evidence="1">
    <location>
        <begin position="323"/>
        <end position="347"/>
    </location>
</feature>
<reference evidence="3" key="1">
    <citation type="journal article" date="2010" name="Genome Res.">
        <title>Population genomic sequencing of Coccidioides fungi reveals recent hybridization and transposon control.</title>
        <authorList>
            <person name="Neafsey D.E."/>
            <person name="Barker B.M."/>
            <person name="Sharpton T.J."/>
            <person name="Stajich J.E."/>
            <person name="Park D.J."/>
            <person name="Whiston E."/>
            <person name="Hung C.-Y."/>
            <person name="McMahan C."/>
            <person name="White J."/>
            <person name="Sykes S."/>
            <person name="Heiman D."/>
            <person name="Young S."/>
            <person name="Zeng Q."/>
            <person name="Abouelleil A."/>
            <person name="Aftuck L."/>
            <person name="Bessette D."/>
            <person name="Brown A."/>
            <person name="FitzGerald M."/>
            <person name="Lui A."/>
            <person name="Macdonald J.P."/>
            <person name="Priest M."/>
            <person name="Orbach M.J."/>
            <person name="Galgiani J.N."/>
            <person name="Kirkland T.N."/>
            <person name="Cole G.T."/>
            <person name="Birren B.W."/>
            <person name="Henn M.R."/>
            <person name="Taylor J.W."/>
            <person name="Rounsley S.D."/>
        </authorList>
    </citation>
    <scope>NUCLEOTIDE SEQUENCE [LARGE SCALE GENOMIC DNA]</scope>
    <source>
        <strain evidence="3">RMSCC 2394</strain>
    </source>
</reference>
<sequence>MSGLCPRHLNKAFRKLLANHSIHKSLPTLRDLQSAISSSTRPCKELQHASIPTANMYQSLPSKGHPLLALARGTRTLNREELLNRLAHIYKNHRNIGSVNTDDSTYLWFRLANRPARAEDALGIYKFKHQPITPLVANMKIFDFNRYARITGVNKFTTVNLQKEWETTGSVVIPQLMRWWNDKLQGATTTVLTRVNGEYDMTSNFSALWYGFPLVTMSSSKDLAPNNEEDMFPCSVCIYSMFTDRLDEAEPCIWDPEKESCAHCLEHQTRTCRDVPESAINVVRRLLRLREEYHSFDAADPRRPYNVKCMSVLEREFRGLDSGAAKRRRRQATSVPDGPSLKRRRPTSLRQTIHLIPNLFSSSLHEYNATIMIPNMGCVTHPMFDESSITDDLASTDTFANTLRKVQQFIWYGQPTNYNHLFQHIETEEDKAQQFIKRENIQEAIKAANLKFQKYYGDTEHPKGELLAVAAALHPSRRMRAYDSEVDQ</sequence>
<proteinExistence type="predicted"/>
<organism evidence="2 3">
    <name type="scientific">Coccidioides immitis RMSCC 2394</name>
    <dbReference type="NCBI Taxonomy" id="404692"/>
    <lineage>
        <taxon>Eukaryota</taxon>
        <taxon>Fungi</taxon>
        <taxon>Dikarya</taxon>
        <taxon>Ascomycota</taxon>
        <taxon>Pezizomycotina</taxon>
        <taxon>Eurotiomycetes</taxon>
        <taxon>Eurotiomycetidae</taxon>
        <taxon>Onygenales</taxon>
        <taxon>Onygenaceae</taxon>
        <taxon>Coccidioides</taxon>
    </lineage>
</organism>
<evidence type="ECO:0000256" key="1">
    <source>
        <dbReference type="SAM" id="MobiDB-lite"/>
    </source>
</evidence>
<dbReference type="AlphaFoldDB" id="A0A0J6YE98"/>
<protein>
    <submittedName>
        <fullName evidence="2">Uncharacterized protein</fullName>
    </submittedName>
</protein>
<dbReference type="Proteomes" id="UP000054565">
    <property type="component" value="Unassembled WGS sequence"/>
</dbReference>